<evidence type="ECO:0000313" key="2">
    <source>
        <dbReference type="Proteomes" id="UP001239111"/>
    </source>
</evidence>
<dbReference type="EMBL" id="CM056741">
    <property type="protein sequence ID" value="KAJ8681623.1"/>
    <property type="molecule type" value="Genomic_DNA"/>
</dbReference>
<evidence type="ECO:0000313" key="1">
    <source>
        <dbReference type="EMBL" id="KAJ8681623.1"/>
    </source>
</evidence>
<organism evidence="1 2">
    <name type="scientific">Eretmocerus hayati</name>
    <dbReference type="NCBI Taxonomy" id="131215"/>
    <lineage>
        <taxon>Eukaryota</taxon>
        <taxon>Metazoa</taxon>
        <taxon>Ecdysozoa</taxon>
        <taxon>Arthropoda</taxon>
        <taxon>Hexapoda</taxon>
        <taxon>Insecta</taxon>
        <taxon>Pterygota</taxon>
        <taxon>Neoptera</taxon>
        <taxon>Endopterygota</taxon>
        <taxon>Hymenoptera</taxon>
        <taxon>Apocrita</taxon>
        <taxon>Proctotrupomorpha</taxon>
        <taxon>Chalcidoidea</taxon>
        <taxon>Aphelinidae</taxon>
        <taxon>Aphelininae</taxon>
        <taxon>Eretmocerus</taxon>
    </lineage>
</organism>
<sequence length="116" mass="12551">MHVLHTKLQISSTSYSSCLLARDLAAELEGQLQGGTTALLSLFTERDDSAKIELGASAISFNPKTTVPNHRYTQLACDVDVAKCATWSRRIAAANRLDPPRASPVQPVFTAHIQGM</sequence>
<dbReference type="Proteomes" id="UP001239111">
    <property type="component" value="Chromosome 1"/>
</dbReference>
<protein>
    <submittedName>
        <fullName evidence="1">Uncharacterized protein</fullName>
    </submittedName>
</protein>
<accession>A0ACC2PDT4</accession>
<comment type="caution">
    <text evidence="1">The sequence shown here is derived from an EMBL/GenBank/DDBJ whole genome shotgun (WGS) entry which is preliminary data.</text>
</comment>
<name>A0ACC2PDT4_9HYME</name>
<gene>
    <name evidence="1" type="ORF">QAD02_017415</name>
</gene>
<reference evidence="1" key="1">
    <citation type="submission" date="2023-04" db="EMBL/GenBank/DDBJ databases">
        <title>A chromosome-level genome assembly of the parasitoid wasp Eretmocerus hayati.</title>
        <authorList>
            <person name="Zhong Y."/>
            <person name="Liu S."/>
            <person name="Liu Y."/>
        </authorList>
    </citation>
    <scope>NUCLEOTIDE SEQUENCE</scope>
    <source>
        <strain evidence="1">ZJU_SS_LIU_2023</strain>
    </source>
</reference>
<keyword evidence="2" id="KW-1185">Reference proteome</keyword>
<proteinExistence type="predicted"/>